<keyword evidence="10" id="KW-0997">Cell inner membrane</keyword>
<evidence type="ECO:0000256" key="5">
    <source>
        <dbReference type="ARBA" id="ARBA00022500"/>
    </source>
</evidence>
<gene>
    <name evidence="11" type="ORF">TBH_C1390</name>
</gene>
<accession>A0A7U6GIJ8</accession>
<sequence length="183" mass="20386">MAKKEDLDLDVEGKGKKSSKSKLIVILLVGILVLGGGGGAAWYFLVMKGDASAQDVDADMEDVEQPVVRKKKRRKSNEPPLFTGLDPAFVVSFKDQSHARFMQLSVELMSRDPEVIEAVDQYKPMLRNNLLLLFSSQKYEDVITREGKEKLLEQSLEEVNRTLADEAGMDGVEAVYFTAFVAQ</sequence>
<evidence type="ECO:0000313" key="12">
    <source>
        <dbReference type="Proteomes" id="UP000031631"/>
    </source>
</evidence>
<protein>
    <recommendedName>
        <fullName evidence="10">Flagellar protein FliL</fullName>
    </recommendedName>
</protein>
<keyword evidence="8 10" id="KW-1133">Transmembrane helix</keyword>
<keyword evidence="11" id="KW-0282">Flagellum</keyword>
<dbReference type="InterPro" id="IPR005503">
    <property type="entry name" value="FliL"/>
</dbReference>
<evidence type="ECO:0000256" key="6">
    <source>
        <dbReference type="ARBA" id="ARBA00022692"/>
    </source>
</evidence>
<feature type="transmembrane region" description="Helical" evidence="10">
    <location>
        <begin position="23"/>
        <end position="45"/>
    </location>
</feature>
<evidence type="ECO:0000256" key="2">
    <source>
        <dbReference type="ARBA" id="ARBA00004162"/>
    </source>
</evidence>
<organism evidence="11 12">
    <name type="scientific">Thiolapillus brandeum</name>
    <dbReference type="NCBI Taxonomy" id="1076588"/>
    <lineage>
        <taxon>Bacteria</taxon>
        <taxon>Pseudomonadati</taxon>
        <taxon>Pseudomonadota</taxon>
        <taxon>Gammaproteobacteria</taxon>
        <taxon>Chromatiales</taxon>
        <taxon>Sedimenticolaceae</taxon>
        <taxon>Thiolapillus</taxon>
    </lineage>
</organism>
<dbReference type="GO" id="GO:0071978">
    <property type="term" value="P:bacterial-type flagellum-dependent swarming motility"/>
    <property type="evidence" value="ECO:0007669"/>
    <property type="project" value="TreeGrafter"/>
</dbReference>
<dbReference type="PANTHER" id="PTHR35091:SF2">
    <property type="entry name" value="FLAGELLAR PROTEIN FLIL"/>
    <property type="match status" value="1"/>
</dbReference>
<keyword evidence="9 10" id="KW-0472">Membrane</keyword>
<keyword evidence="12" id="KW-1185">Reference proteome</keyword>
<evidence type="ECO:0000256" key="4">
    <source>
        <dbReference type="ARBA" id="ARBA00022475"/>
    </source>
</evidence>
<name>A0A7U6GIJ8_9GAMM</name>
<dbReference type="AlphaFoldDB" id="A0A7U6GIJ8"/>
<comment type="subcellular location">
    <subcellularLocation>
        <location evidence="10">Cell inner membrane</location>
    </subcellularLocation>
    <subcellularLocation>
        <location evidence="2">Cell membrane</location>
        <topology evidence="2">Single-pass membrane protein</topology>
    </subcellularLocation>
</comment>
<evidence type="ECO:0000256" key="10">
    <source>
        <dbReference type="RuleBase" id="RU364125"/>
    </source>
</evidence>
<keyword evidence="5 10" id="KW-0145">Chemotaxis</keyword>
<dbReference type="GO" id="GO:0009425">
    <property type="term" value="C:bacterial-type flagellum basal body"/>
    <property type="evidence" value="ECO:0007669"/>
    <property type="project" value="InterPro"/>
</dbReference>
<evidence type="ECO:0000256" key="1">
    <source>
        <dbReference type="ARBA" id="ARBA00002254"/>
    </source>
</evidence>
<comment type="similarity">
    <text evidence="3 10">Belongs to the FliL family.</text>
</comment>
<evidence type="ECO:0000256" key="8">
    <source>
        <dbReference type="ARBA" id="ARBA00022989"/>
    </source>
</evidence>
<evidence type="ECO:0000256" key="9">
    <source>
        <dbReference type="ARBA" id="ARBA00023136"/>
    </source>
</evidence>
<dbReference type="GO" id="GO:0005886">
    <property type="term" value="C:plasma membrane"/>
    <property type="evidence" value="ECO:0007669"/>
    <property type="project" value="UniProtKB-SubCell"/>
</dbReference>
<dbReference type="GO" id="GO:0006935">
    <property type="term" value="P:chemotaxis"/>
    <property type="evidence" value="ECO:0007669"/>
    <property type="project" value="UniProtKB-KW"/>
</dbReference>
<dbReference type="KEGG" id="tbn:TBH_C1390"/>
<reference evidence="11 12" key="1">
    <citation type="journal article" date="2014" name="PLoS ONE">
        <title>Physiological and genomic features of a novel sulfur-oxidizing gammaproteobacterium belonging to a previously uncultivated symbiotic lineage isolated from a hydrothermal vent.</title>
        <authorList>
            <person name="Nunoura T."/>
            <person name="Takaki Y."/>
            <person name="Kazama H."/>
            <person name="Kakuta J."/>
            <person name="Shimamura S."/>
            <person name="Makita H."/>
            <person name="Hirai M."/>
            <person name="Miyazaki M."/>
            <person name="Takai K."/>
        </authorList>
    </citation>
    <scope>NUCLEOTIDE SEQUENCE [LARGE SCALE GENOMIC DNA]</scope>
    <source>
        <strain evidence="11 12">Hiromi1</strain>
    </source>
</reference>
<keyword evidence="11" id="KW-0969">Cilium</keyword>
<evidence type="ECO:0000256" key="3">
    <source>
        <dbReference type="ARBA" id="ARBA00008281"/>
    </source>
</evidence>
<dbReference type="OrthoDB" id="5616092at2"/>
<dbReference type="Proteomes" id="UP000031631">
    <property type="component" value="Chromosome"/>
</dbReference>
<dbReference type="RefSeq" id="WP_041066983.1">
    <property type="nucleotide sequence ID" value="NZ_AP012273.1"/>
</dbReference>
<dbReference type="Pfam" id="PF03748">
    <property type="entry name" value="FliL"/>
    <property type="match status" value="1"/>
</dbReference>
<comment type="function">
    <text evidence="1 10">Controls the rotational direction of flagella during chemotaxis.</text>
</comment>
<keyword evidence="11" id="KW-0966">Cell projection</keyword>
<evidence type="ECO:0000256" key="7">
    <source>
        <dbReference type="ARBA" id="ARBA00022779"/>
    </source>
</evidence>
<keyword evidence="7 10" id="KW-0283">Flagellar rotation</keyword>
<keyword evidence="6 10" id="KW-0812">Transmembrane</keyword>
<evidence type="ECO:0000313" key="11">
    <source>
        <dbReference type="EMBL" id="BAO44313.1"/>
    </source>
</evidence>
<dbReference type="EMBL" id="AP012273">
    <property type="protein sequence ID" value="BAO44313.1"/>
    <property type="molecule type" value="Genomic_DNA"/>
</dbReference>
<proteinExistence type="inferred from homology"/>
<dbReference type="PANTHER" id="PTHR35091">
    <property type="entry name" value="FLAGELLAR PROTEIN FLIL"/>
    <property type="match status" value="1"/>
</dbReference>
<keyword evidence="4" id="KW-1003">Cell membrane</keyword>